<keyword evidence="1 4" id="KW-0489">Methyltransferase</keyword>
<protein>
    <submittedName>
        <fullName evidence="4">Trans-aconitate 2-methyltransferase</fullName>
        <ecNumber evidence="4">2.1.1.144</ecNumber>
    </submittedName>
</protein>
<dbReference type="RefSeq" id="WP_238805790.1">
    <property type="nucleotide sequence ID" value="NZ_CAKLPY010000001.1"/>
</dbReference>
<dbReference type="PANTHER" id="PTHR43861">
    <property type="entry name" value="TRANS-ACONITATE 2-METHYLTRANSFERASE-RELATED"/>
    <property type="match status" value="1"/>
</dbReference>
<dbReference type="CDD" id="cd02440">
    <property type="entry name" value="AdoMet_MTases"/>
    <property type="match status" value="1"/>
</dbReference>
<dbReference type="InterPro" id="IPR041698">
    <property type="entry name" value="Methyltransf_25"/>
</dbReference>
<dbReference type="Proteomes" id="UP000837932">
    <property type="component" value="Unassembled WGS sequence"/>
</dbReference>
<dbReference type="SUPFAM" id="SSF53335">
    <property type="entry name" value="S-adenosyl-L-methionine-dependent methyltransferases"/>
    <property type="match status" value="1"/>
</dbReference>
<keyword evidence="5" id="KW-1185">Reference proteome</keyword>
<dbReference type="EMBL" id="CAKLPY010000001">
    <property type="protein sequence ID" value="CAH0995295.1"/>
    <property type="molecule type" value="Genomic_DNA"/>
</dbReference>
<evidence type="ECO:0000313" key="4">
    <source>
        <dbReference type="EMBL" id="CAH0995295.1"/>
    </source>
</evidence>
<dbReference type="InterPro" id="IPR029063">
    <property type="entry name" value="SAM-dependent_MTases_sf"/>
</dbReference>
<dbReference type="GO" id="GO:0030798">
    <property type="term" value="F:trans-aconitate 2-methyltransferase activity"/>
    <property type="evidence" value="ECO:0007669"/>
    <property type="project" value="UniProtKB-EC"/>
</dbReference>
<feature type="domain" description="Methyltransferase" evidence="3">
    <location>
        <begin position="41"/>
        <end position="132"/>
    </location>
</feature>
<gene>
    <name evidence="4" type="primary">tam</name>
    <name evidence="4" type="ORF">EMA8858_01416</name>
</gene>
<organism evidence="4 5">
    <name type="scientific">Emticicia aquatica</name>
    <dbReference type="NCBI Taxonomy" id="1681835"/>
    <lineage>
        <taxon>Bacteria</taxon>
        <taxon>Pseudomonadati</taxon>
        <taxon>Bacteroidota</taxon>
        <taxon>Cytophagia</taxon>
        <taxon>Cytophagales</taxon>
        <taxon>Leadbetterellaceae</taxon>
        <taxon>Emticicia</taxon>
    </lineage>
</organism>
<dbReference type="Gene3D" id="3.40.50.150">
    <property type="entry name" value="Vaccinia Virus protein VP39"/>
    <property type="match status" value="1"/>
</dbReference>
<proteinExistence type="predicted"/>
<keyword evidence="2 4" id="KW-0808">Transferase</keyword>
<dbReference type="EC" id="2.1.1.144" evidence="4"/>
<dbReference type="PANTHER" id="PTHR43861:SF1">
    <property type="entry name" value="TRANS-ACONITATE 2-METHYLTRANSFERASE"/>
    <property type="match status" value="1"/>
</dbReference>
<accession>A0ABM9ANB0</accession>
<evidence type="ECO:0000313" key="5">
    <source>
        <dbReference type="Proteomes" id="UP000837932"/>
    </source>
</evidence>
<dbReference type="Pfam" id="PF13649">
    <property type="entry name" value="Methyltransf_25"/>
    <property type="match status" value="1"/>
</dbReference>
<evidence type="ECO:0000259" key="3">
    <source>
        <dbReference type="Pfam" id="PF13649"/>
    </source>
</evidence>
<evidence type="ECO:0000256" key="2">
    <source>
        <dbReference type="ARBA" id="ARBA00022679"/>
    </source>
</evidence>
<dbReference type="GO" id="GO:0032259">
    <property type="term" value="P:methylation"/>
    <property type="evidence" value="ECO:0007669"/>
    <property type="project" value="UniProtKB-KW"/>
</dbReference>
<name>A0ABM9ANB0_9BACT</name>
<dbReference type="Gene3D" id="2.20.25.110">
    <property type="entry name" value="S-adenosyl-L-methionine-dependent methyltransferases"/>
    <property type="match status" value="1"/>
</dbReference>
<sequence>MSKLYTNLANVYHEIYQTLFNYDEEFEFYDEHLKANKIESIIEIGCGTGNLAKRLITANYQYLGLDLFQEMIDIARQNAPKAQFVNGDIRSFKQTKKFDCAIITGRSISYLTENKGLIDGLKNINQLLNIGGLLMFDAIDASKLFLTFENEKVDELMASFKDNHYKRISNNRINLQNGWTWDWTSVYFKKNIDGFFEEIGNDFSTLRAFTQDELTLFLNLTGFELIDILPKKSYAWDDNFFIARKIK</sequence>
<comment type="caution">
    <text evidence="4">The sequence shown here is derived from an EMBL/GenBank/DDBJ whole genome shotgun (WGS) entry which is preliminary data.</text>
</comment>
<evidence type="ECO:0000256" key="1">
    <source>
        <dbReference type="ARBA" id="ARBA00022603"/>
    </source>
</evidence>
<reference evidence="4" key="1">
    <citation type="submission" date="2021-12" db="EMBL/GenBank/DDBJ databases">
        <authorList>
            <person name="Rodrigo-Torres L."/>
            <person name="Arahal R. D."/>
            <person name="Lucena T."/>
        </authorList>
    </citation>
    <scope>NUCLEOTIDE SEQUENCE</scope>
    <source>
        <strain evidence="4">CECT 8858</strain>
    </source>
</reference>